<comment type="pathway">
    <text evidence="1">Glycan metabolism; pectin degradation; 2-dehydro-3-deoxy-D-gluconate from pectin: step 1/5.</text>
</comment>
<keyword evidence="4" id="KW-0961">Cell wall biogenesis/degradation</keyword>
<dbReference type="SUPFAM" id="SSF51126">
    <property type="entry name" value="Pectin lyase-like"/>
    <property type="match status" value="1"/>
</dbReference>
<dbReference type="InterPro" id="IPR012334">
    <property type="entry name" value="Pectin_lyas_fold"/>
</dbReference>
<dbReference type="GO" id="GO:0030599">
    <property type="term" value="F:pectinesterase activity"/>
    <property type="evidence" value="ECO:0007669"/>
    <property type="project" value="UniProtKB-EC"/>
</dbReference>
<gene>
    <name evidence="7" type="ORF">MTR67_030588</name>
</gene>
<reference evidence="7" key="1">
    <citation type="submission" date="2023-08" db="EMBL/GenBank/DDBJ databases">
        <title>A de novo genome assembly of Solanum verrucosum Schlechtendal, a Mexican diploid species geographically isolated from the other diploid A-genome species in potato relatives.</title>
        <authorList>
            <person name="Hosaka K."/>
        </authorList>
    </citation>
    <scope>NUCLEOTIDE SEQUENCE</scope>
    <source>
        <tissue evidence="7">Young leaves</tissue>
    </source>
</reference>
<evidence type="ECO:0000256" key="3">
    <source>
        <dbReference type="ARBA" id="ARBA00023085"/>
    </source>
</evidence>
<proteinExistence type="predicted"/>
<accession>A0AAF0RAR1</accession>
<dbReference type="EMBL" id="CP133618">
    <property type="protein sequence ID" value="WMV37203.1"/>
    <property type="molecule type" value="Genomic_DNA"/>
</dbReference>
<name>A0AAF0RAR1_SOLVR</name>
<evidence type="ECO:0000256" key="2">
    <source>
        <dbReference type="ARBA" id="ARBA00022801"/>
    </source>
</evidence>
<dbReference type="Proteomes" id="UP001234989">
    <property type="component" value="Chromosome 7"/>
</dbReference>
<dbReference type="AlphaFoldDB" id="A0AAF0RAR1"/>
<evidence type="ECO:0000256" key="1">
    <source>
        <dbReference type="ARBA" id="ARBA00005184"/>
    </source>
</evidence>
<dbReference type="InterPro" id="IPR000070">
    <property type="entry name" value="Pectinesterase_cat"/>
</dbReference>
<feature type="non-terminal residue" evidence="7">
    <location>
        <position position="1"/>
    </location>
</feature>
<organism evidence="7 8">
    <name type="scientific">Solanum verrucosum</name>
    <dbReference type="NCBI Taxonomy" id="315347"/>
    <lineage>
        <taxon>Eukaryota</taxon>
        <taxon>Viridiplantae</taxon>
        <taxon>Streptophyta</taxon>
        <taxon>Embryophyta</taxon>
        <taxon>Tracheophyta</taxon>
        <taxon>Spermatophyta</taxon>
        <taxon>Magnoliopsida</taxon>
        <taxon>eudicotyledons</taxon>
        <taxon>Gunneridae</taxon>
        <taxon>Pentapetalae</taxon>
        <taxon>asterids</taxon>
        <taxon>lamiids</taxon>
        <taxon>Solanales</taxon>
        <taxon>Solanaceae</taxon>
        <taxon>Solanoideae</taxon>
        <taxon>Solaneae</taxon>
        <taxon>Solanum</taxon>
    </lineage>
</organism>
<comment type="catalytic activity">
    <reaction evidence="5">
        <text>[(1-&gt;4)-alpha-D-galacturonosyl methyl ester](n) + n H2O = [(1-&gt;4)-alpha-D-galacturonosyl](n) + n methanol + n H(+)</text>
        <dbReference type="Rhea" id="RHEA:22380"/>
        <dbReference type="Rhea" id="RHEA-COMP:14570"/>
        <dbReference type="Rhea" id="RHEA-COMP:14573"/>
        <dbReference type="ChEBI" id="CHEBI:15377"/>
        <dbReference type="ChEBI" id="CHEBI:15378"/>
        <dbReference type="ChEBI" id="CHEBI:17790"/>
        <dbReference type="ChEBI" id="CHEBI:140522"/>
        <dbReference type="ChEBI" id="CHEBI:140523"/>
        <dbReference type="EC" id="3.1.1.11"/>
    </reaction>
</comment>
<dbReference type="Gene3D" id="2.160.20.10">
    <property type="entry name" value="Single-stranded right-handed beta-helix, Pectin lyase-like"/>
    <property type="match status" value="1"/>
</dbReference>
<evidence type="ECO:0000256" key="5">
    <source>
        <dbReference type="ARBA" id="ARBA00047928"/>
    </source>
</evidence>
<keyword evidence="3" id="KW-0063">Aspartyl esterase</keyword>
<evidence type="ECO:0000259" key="6">
    <source>
        <dbReference type="Pfam" id="PF01095"/>
    </source>
</evidence>
<dbReference type="InterPro" id="IPR011050">
    <property type="entry name" value="Pectin_lyase_fold/virulence"/>
</dbReference>
<sequence>EYNDVVCCCNYSCMRSKSTDNKTPYNVILSKDGIGNFNTTDGAILAAPNHSVKPFFIKIKKGTYQEYIRVDKRKTNIFLIGEGMDTMIIKGSRSFVDDNKIYDTATIGVLGDGFIAQDLTYRNSVGPIKY</sequence>
<dbReference type="Pfam" id="PF01095">
    <property type="entry name" value="Pectinesterase"/>
    <property type="match status" value="1"/>
</dbReference>
<protein>
    <recommendedName>
        <fullName evidence="6">Pectinesterase catalytic domain-containing protein</fullName>
    </recommendedName>
</protein>
<feature type="domain" description="Pectinesterase catalytic" evidence="6">
    <location>
        <begin position="26"/>
        <end position="129"/>
    </location>
</feature>
<keyword evidence="8" id="KW-1185">Reference proteome</keyword>
<dbReference type="PANTHER" id="PTHR31707">
    <property type="entry name" value="PECTINESTERASE"/>
    <property type="match status" value="1"/>
</dbReference>
<evidence type="ECO:0000256" key="4">
    <source>
        <dbReference type="ARBA" id="ARBA00023316"/>
    </source>
</evidence>
<dbReference type="GO" id="GO:0042545">
    <property type="term" value="P:cell wall modification"/>
    <property type="evidence" value="ECO:0007669"/>
    <property type="project" value="InterPro"/>
</dbReference>
<evidence type="ECO:0000313" key="7">
    <source>
        <dbReference type="EMBL" id="WMV37203.1"/>
    </source>
</evidence>
<keyword evidence="2" id="KW-0378">Hydrolase</keyword>
<evidence type="ECO:0000313" key="8">
    <source>
        <dbReference type="Proteomes" id="UP001234989"/>
    </source>
</evidence>